<dbReference type="GO" id="GO:0004674">
    <property type="term" value="F:protein serine/threonine kinase activity"/>
    <property type="evidence" value="ECO:0007669"/>
    <property type="project" value="UniProtKB-KW"/>
</dbReference>
<keyword evidence="8" id="KW-1185">Reference proteome</keyword>
<gene>
    <name evidence="7" type="ORF">FCC1311_056742</name>
</gene>
<dbReference type="Proteomes" id="UP000241890">
    <property type="component" value="Unassembled WGS sequence"/>
</dbReference>
<protein>
    <submittedName>
        <fullName evidence="7">Protein kinase, putative</fullName>
    </submittedName>
</protein>
<proteinExistence type="predicted"/>
<dbReference type="GO" id="GO:0005524">
    <property type="term" value="F:ATP binding"/>
    <property type="evidence" value="ECO:0007669"/>
    <property type="project" value="UniProtKB-KW"/>
</dbReference>
<name>A0A2R5GLF3_9STRA</name>
<keyword evidence="4 7" id="KW-0418">Kinase</keyword>
<evidence type="ECO:0000259" key="6">
    <source>
        <dbReference type="PROSITE" id="PS51158"/>
    </source>
</evidence>
<evidence type="ECO:0000256" key="3">
    <source>
        <dbReference type="ARBA" id="ARBA00022741"/>
    </source>
</evidence>
<keyword evidence="2" id="KW-0808">Transferase</keyword>
<dbReference type="InterPro" id="IPR004166">
    <property type="entry name" value="a-kinase_dom"/>
</dbReference>
<dbReference type="PANTHER" id="PTHR45992">
    <property type="entry name" value="EUKARYOTIC ELONGATION FACTOR 2 KINASE-RELATED"/>
    <property type="match status" value="1"/>
</dbReference>
<dbReference type="InParanoid" id="A0A2R5GLF3"/>
<comment type="caution">
    <text evidence="7">The sequence shown here is derived from an EMBL/GenBank/DDBJ whole genome shotgun (WGS) entry which is preliminary data.</text>
</comment>
<dbReference type="CDD" id="cd04515">
    <property type="entry name" value="Alpha_kinase"/>
    <property type="match status" value="1"/>
</dbReference>
<feature type="domain" description="Alpha-type protein kinase" evidence="6">
    <location>
        <begin position="1"/>
        <end position="212"/>
    </location>
</feature>
<keyword evidence="1" id="KW-0723">Serine/threonine-protein kinase</keyword>
<dbReference type="Gene3D" id="3.20.200.10">
    <property type="entry name" value="MHCK/EF2 kinase"/>
    <property type="match status" value="1"/>
</dbReference>
<organism evidence="7 8">
    <name type="scientific">Hondaea fermentalgiana</name>
    <dbReference type="NCBI Taxonomy" id="2315210"/>
    <lineage>
        <taxon>Eukaryota</taxon>
        <taxon>Sar</taxon>
        <taxon>Stramenopiles</taxon>
        <taxon>Bigyra</taxon>
        <taxon>Labyrinthulomycetes</taxon>
        <taxon>Thraustochytrida</taxon>
        <taxon>Thraustochytriidae</taxon>
        <taxon>Hondaea</taxon>
    </lineage>
</organism>
<keyword evidence="3" id="KW-0547">Nucleotide-binding</keyword>
<dbReference type="Pfam" id="PF02816">
    <property type="entry name" value="Alpha_kinase"/>
    <property type="match status" value="1"/>
</dbReference>
<sequence>MGTNLCKVDQARDLCVDFERTSFARGEYKRAFRGVERGSEDRVVVKAYADRWRAAQDLDVDVRMHKEAHALAVKFNALKLPATREIVFVEPRRAHVVITRPCSGLAPGDRVTVEPELVGHYQKFLSNNGTFARGHSSLTAFAHWTFHHTKGAKMVVDLQGVKTKDGYVLTDPAIHSRDGRYGDLDLSTIGMQAFFANHKCTHACRGLRRPSGGVKSGVDDCEKIMRDRLVRAKSSSRIVMPAPSGALRYQ</sequence>
<dbReference type="InterPro" id="IPR011009">
    <property type="entry name" value="Kinase-like_dom_sf"/>
</dbReference>
<evidence type="ECO:0000313" key="7">
    <source>
        <dbReference type="EMBL" id="GBG29453.1"/>
    </source>
</evidence>
<dbReference type="EMBL" id="BEYU01000058">
    <property type="protein sequence ID" value="GBG29453.1"/>
    <property type="molecule type" value="Genomic_DNA"/>
</dbReference>
<dbReference type="Gene3D" id="3.30.200.20">
    <property type="entry name" value="Phosphorylase Kinase, domain 1"/>
    <property type="match status" value="1"/>
</dbReference>
<accession>A0A2R5GLF3</accession>
<dbReference type="SUPFAM" id="SSF56112">
    <property type="entry name" value="Protein kinase-like (PK-like)"/>
    <property type="match status" value="1"/>
</dbReference>
<dbReference type="AlphaFoldDB" id="A0A2R5GLF3"/>
<evidence type="ECO:0000256" key="1">
    <source>
        <dbReference type="ARBA" id="ARBA00022527"/>
    </source>
</evidence>
<evidence type="ECO:0000256" key="2">
    <source>
        <dbReference type="ARBA" id="ARBA00022679"/>
    </source>
</evidence>
<dbReference type="OrthoDB" id="189497at2759"/>
<dbReference type="InterPro" id="IPR051852">
    <property type="entry name" value="Alpha-type_PK"/>
</dbReference>
<reference evidence="7 8" key="1">
    <citation type="submission" date="2017-12" db="EMBL/GenBank/DDBJ databases">
        <title>Sequencing, de novo assembly and annotation of complete genome of a new Thraustochytrid species, strain FCC1311.</title>
        <authorList>
            <person name="Sedici K."/>
            <person name="Godart F."/>
            <person name="Aiese Cigliano R."/>
            <person name="Sanseverino W."/>
            <person name="Barakat M."/>
            <person name="Ortet P."/>
            <person name="Marechal E."/>
            <person name="Cagnac O."/>
            <person name="Amato A."/>
        </authorList>
    </citation>
    <scope>NUCLEOTIDE SEQUENCE [LARGE SCALE GENOMIC DNA]</scope>
</reference>
<keyword evidence="5" id="KW-0067">ATP-binding</keyword>
<evidence type="ECO:0000256" key="5">
    <source>
        <dbReference type="ARBA" id="ARBA00022840"/>
    </source>
</evidence>
<dbReference type="PROSITE" id="PS51158">
    <property type="entry name" value="ALPHA_KINASE"/>
    <property type="match status" value="1"/>
</dbReference>
<evidence type="ECO:0000256" key="4">
    <source>
        <dbReference type="ARBA" id="ARBA00022777"/>
    </source>
</evidence>
<dbReference type="SMART" id="SM00811">
    <property type="entry name" value="Alpha_kinase"/>
    <property type="match status" value="1"/>
</dbReference>
<evidence type="ECO:0000313" key="8">
    <source>
        <dbReference type="Proteomes" id="UP000241890"/>
    </source>
</evidence>
<dbReference type="PANTHER" id="PTHR45992:SF11">
    <property type="entry name" value="ALPHA-TYPE PROTEIN KINASE DOMAIN-CONTAINING PROTEIN"/>
    <property type="match status" value="1"/>
</dbReference>